<dbReference type="EMBL" id="CP000142">
    <property type="protein sequence ID" value="ABI82026.1"/>
    <property type="molecule type" value="Genomic_DNA"/>
</dbReference>
<protein>
    <submittedName>
        <fullName evidence="1">Uncharacterized protein</fullName>
    </submittedName>
</protein>
<gene>
    <name evidence="1" type="ordered locus">Pcar_3412</name>
</gene>
<dbReference type="KEGG" id="pca:Pcar_3412"/>
<evidence type="ECO:0000313" key="2">
    <source>
        <dbReference type="Proteomes" id="UP000002534"/>
    </source>
</evidence>
<evidence type="ECO:0000313" key="1">
    <source>
        <dbReference type="EMBL" id="ABI82026.1"/>
    </source>
</evidence>
<dbReference type="Proteomes" id="UP000002534">
    <property type="component" value="Chromosome"/>
</dbReference>
<reference evidence="2" key="1">
    <citation type="submission" date="2005-10" db="EMBL/GenBank/DDBJ databases">
        <title>Complete sequence of Pelobacter carbinolicus DSM 2380.</title>
        <authorList>
            <person name="Copeland A."/>
            <person name="Lucas S."/>
            <person name="Lapidus A."/>
            <person name="Barry K."/>
            <person name="Detter J.C."/>
            <person name="Glavina T."/>
            <person name="Hammon N."/>
            <person name="Israni S."/>
            <person name="Pitluck S."/>
            <person name="Chertkov O."/>
            <person name="Schmutz J."/>
            <person name="Larimer F."/>
            <person name="Land M."/>
            <person name="Kyrpides N."/>
            <person name="Ivanova N."/>
            <person name="Richardson P."/>
        </authorList>
    </citation>
    <scope>NUCLEOTIDE SEQUENCE [LARGE SCALE GENOMIC DNA]</scope>
    <source>
        <strain evidence="2">DSM 2380 / NBRC 103641 / GraBd1</strain>
    </source>
</reference>
<dbReference type="AlphaFoldDB" id="Q0C6B2"/>
<keyword evidence="2" id="KW-1185">Reference proteome</keyword>
<proteinExistence type="predicted"/>
<dbReference type="STRING" id="338963.Pcar_3412"/>
<name>Q0C6B2_SYNC1</name>
<accession>Q0C6B2</accession>
<reference evidence="1 2" key="2">
    <citation type="journal article" date="2012" name="BMC Genomics">
        <title>The genome of Pelobacter carbinolicus reveals surprising metabolic capabilities and physiological features.</title>
        <authorList>
            <person name="Aklujkar M."/>
            <person name="Haveman S.A."/>
            <person name="Didonato R.Jr."/>
            <person name="Chertkov O."/>
            <person name="Han C.S."/>
            <person name="Land M.L."/>
            <person name="Brown P."/>
            <person name="Lovley D.R."/>
        </authorList>
    </citation>
    <scope>NUCLEOTIDE SEQUENCE [LARGE SCALE GENOMIC DNA]</scope>
    <source>
        <strain evidence="2">DSM 2380 / NBRC 103641 / GraBd1</strain>
    </source>
</reference>
<dbReference type="HOGENOM" id="CLU_3155990_0_0_7"/>
<sequence>MRYGKIERASLPDYVSLLQKPHRPYMRRINFRQGGSHRHVKTACVFRG</sequence>
<organism evidence="1 2">
    <name type="scientific">Syntrophotalea carbinolica (strain DSM 2380 / NBRC 103641 / GraBd1)</name>
    <name type="common">Pelobacter carbinolicus</name>
    <dbReference type="NCBI Taxonomy" id="338963"/>
    <lineage>
        <taxon>Bacteria</taxon>
        <taxon>Pseudomonadati</taxon>
        <taxon>Thermodesulfobacteriota</taxon>
        <taxon>Desulfuromonadia</taxon>
        <taxon>Desulfuromonadales</taxon>
        <taxon>Syntrophotaleaceae</taxon>
        <taxon>Syntrophotalea</taxon>
    </lineage>
</organism>